<dbReference type="AlphaFoldDB" id="A0A1F5G4I8"/>
<comment type="caution">
    <text evidence="2">The sequence shown here is derived from an EMBL/GenBank/DDBJ whole genome shotgun (WGS) entry which is preliminary data.</text>
</comment>
<evidence type="ECO:0000313" key="2">
    <source>
        <dbReference type="EMBL" id="OGD86749.1"/>
    </source>
</evidence>
<name>A0A1F5G4I8_9BACT</name>
<dbReference type="EMBL" id="MFAT01000018">
    <property type="protein sequence ID" value="OGD86749.1"/>
    <property type="molecule type" value="Genomic_DNA"/>
</dbReference>
<keyword evidence="1" id="KW-0472">Membrane</keyword>
<evidence type="ECO:0000256" key="1">
    <source>
        <dbReference type="SAM" id="Phobius"/>
    </source>
</evidence>
<accession>A0A1F5G4I8</accession>
<evidence type="ECO:0000313" key="3">
    <source>
        <dbReference type="Proteomes" id="UP000176317"/>
    </source>
</evidence>
<organism evidence="2 3">
    <name type="scientific">Candidatus Curtissbacteria bacterium RBG_13_35_7</name>
    <dbReference type="NCBI Taxonomy" id="1797705"/>
    <lineage>
        <taxon>Bacteria</taxon>
        <taxon>Candidatus Curtissiibacteriota</taxon>
    </lineage>
</organism>
<keyword evidence="1" id="KW-0812">Transmembrane</keyword>
<reference evidence="2 3" key="1">
    <citation type="journal article" date="2016" name="Nat. Commun.">
        <title>Thousands of microbial genomes shed light on interconnected biogeochemical processes in an aquifer system.</title>
        <authorList>
            <person name="Anantharaman K."/>
            <person name="Brown C.T."/>
            <person name="Hug L.A."/>
            <person name="Sharon I."/>
            <person name="Castelle C.J."/>
            <person name="Probst A.J."/>
            <person name="Thomas B.C."/>
            <person name="Singh A."/>
            <person name="Wilkins M.J."/>
            <person name="Karaoz U."/>
            <person name="Brodie E.L."/>
            <person name="Williams K.H."/>
            <person name="Hubbard S.S."/>
            <person name="Banfield J.F."/>
        </authorList>
    </citation>
    <scope>NUCLEOTIDE SEQUENCE [LARGE SCALE GENOMIC DNA]</scope>
</reference>
<proteinExistence type="predicted"/>
<keyword evidence="1" id="KW-1133">Transmembrane helix</keyword>
<feature type="transmembrane region" description="Helical" evidence="1">
    <location>
        <begin position="31"/>
        <end position="54"/>
    </location>
</feature>
<gene>
    <name evidence="2" type="ORF">A2164_01600</name>
</gene>
<sequence length="643" mass="69921">MQSAKLQFKIQNFRLFSFTFHFWRNKNGQSLIEILIAVGLLTIILPALIVAIVASREGKAQEGQRLEATALHREAEEAVRSVRERDWITFAVNNTYHPAISDSYWTLAQNSENVNGYTRQIVISDAQRDLNGQIVQSGGTVDTSTKKVVTSVSWTTPFPSSLQTVSYYQRYLANTAWTQTTDTDFNAGSHNNTQTVGSGSNASVELTQSVGGGTDYGNKFRLTATSSIGSMTTTGHKTSLRFTAQESKTVSAIRVYLQTENKSSPAYRYGIQTNNPVGDIPSGTWVNNYFRVYTATTTGWQIITLSTPLLLNSGTIYHIVVEPDGSPSSQNYIALRRSTPPNYLYPKTNAQDLNANTLFKAGTTANWATQNSQPIYELNFSDATFEGNPYDSSAEVAVFSNTFIGEKFTYTGQTQNAQSVTFYVRKQGTPAGNLDFIVQQIGGSTTTCTVNSSGVGTNNAPVTCTFGSPVTLSNGAQYRVYLRSQTSASGNDYRLYRLVNPSDANYNSINYDATNSIYTISTNGGSTWTDTSGTNLNWDVGGFFFTFPGSATYPTSGQFTSQVSPNFGNVAFNYITWSANTPAGTSVSLEISIDGGVYIGPFPAPSSIPLPNINGSTIRFRATLNSNGSQTPTLNDVSINYSP</sequence>
<evidence type="ECO:0008006" key="4">
    <source>
        <dbReference type="Google" id="ProtNLM"/>
    </source>
</evidence>
<protein>
    <recommendedName>
        <fullName evidence="4">DUF4082 domain-containing protein</fullName>
    </recommendedName>
</protein>
<dbReference type="Proteomes" id="UP000176317">
    <property type="component" value="Unassembled WGS sequence"/>
</dbReference>